<evidence type="ECO:0000259" key="6">
    <source>
        <dbReference type="Pfam" id="PF04932"/>
    </source>
</evidence>
<sequence>KYRLVITIENYWRENRCLIQIQDFPDLERLMFWQSVAGYQGFHKLFSMSGGSYNLFYPLAFFFIIFFNIRNDVKQNLTNRILLYIFFVLLFVLLSLGIERTPIAMIVIGIAGSRINFASNKKIMKGLLPLLTVIIGAIIILKLVSPILAQVGDRRFLRISELSNPLEAETVHSRMDIQWRDAIGYIIESKGLGAGVGTGSNVVTRANINAFHYGAHNMFLKIILETGLIGLISFLLLIWKTGYYLIRIDRLSSNDFERRLSRALLGGIAAIFAAGIFNIPLDYHLGIFFWFLVGYASMIYSDLVRSSSSRRER</sequence>
<gene>
    <name evidence="7" type="ORF">H8E23_01730</name>
</gene>
<feature type="transmembrane region" description="Helical" evidence="5">
    <location>
        <begin position="126"/>
        <end position="148"/>
    </location>
</feature>
<feature type="transmembrane region" description="Helical" evidence="5">
    <location>
        <begin position="81"/>
        <end position="97"/>
    </location>
</feature>
<evidence type="ECO:0000313" key="7">
    <source>
        <dbReference type="EMBL" id="MBC8360103.1"/>
    </source>
</evidence>
<evidence type="ECO:0000256" key="3">
    <source>
        <dbReference type="ARBA" id="ARBA00022989"/>
    </source>
</evidence>
<reference evidence="7 8" key="1">
    <citation type="submission" date="2020-08" db="EMBL/GenBank/DDBJ databases">
        <title>Bridging the membrane lipid divide: bacteria of the FCB group superphylum have the potential to synthesize archaeal ether lipids.</title>
        <authorList>
            <person name="Villanueva L."/>
            <person name="Von Meijenfeldt F.A.B."/>
            <person name="Westbye A.B."/>
            <person name="Yadav S."/>
            <person name="Hopmans E.C."/>
            <person name="Dutilh B.E."/>
            <person name="Sinninghe Damste J.S."/>
        </authorList>
    </citation>
    <scope>NUCLEOTIDE SEQUENCE [LARGE SCALE GENOMIC DNA]</scope>
    <source>
        <strain evidence="7">NIOZ-UU30</strain>
    </source>
</reference>
<keyword evidence="4 5" id="KW-0472">Membrane</keyword>
<feature type="transmembrane region" description="Helical" evidence="5">
    <location>
        <begin position="260"/>
        <end position="281"/>
    </location>
</feature>
<dbReference type="PANTHER" id="PTHR37422:SF13">
    <property type="entry name" value="LIPOPOLYSACCHARIDE BIOSYNTHESIS PROTEIN PA4999-RELATED"/>
    <property type="match status" value="1"/>
</dbReference>
<proteinExistence type="predicted"/>
<evidence type="ECO:0000313" key="8">
    <source>
        <dbReference type="Proteomes" id="UP000603434"/>
    </source>
</evidence>
<dbReference type="GO" id="GO:0016874">
    <property type="term" value="F:ligase activity"/>
    <property type="evidence" value="ECO:0007669"/>
    <property type="project" value="UniProtKB-KW"/>
</dbReference>
<organism evidence="7 8">
    <name type="scientific">Candidatus Desulfatibia profunda</name>
    <dbReference type="NCBI Taxonomy" id="2841695"/>
    <lineage>
        <taxon>Bacteria</taxon>
        <taxon>Pseudomonadati</taxon>
        <taxon>Thermodesulfobacteriota</taxon>
        <taxon>Desulfobacteria</taxon>
        <taxon>Desulfobacterales</taxon>
        <taxon>Desulfobacterales incertae sedis</taxon>
        <taxon>Candidatus Desulfatibia</taxon>
    </lineage>
</organism>
<evidence type="ECO:0000256" key="4">
    <source>
        <dbReference type="ARBA" id="ARBA00023136"/>
    </source>
</evidence>
<feature type="transmembrane region" description="Helical" evidence="5">
    <location>
        <begin position="51"/>
        <end position="69"/>
    </location>
</feature>
<dbReference type="Proteomes" id="UP000603434">
    <property type="component" value="Unassembled WGS sequence"/>
</dbReference>
<keyword evidence="2 5" id="KW-0812">Transmembrane</keyword>
<keyword evidence="3 5" id="KW-1133">Transmembrane helix</keyword>
<dbReference type="GO" id="GO:0016020">
    <property type="term" value="C:membrane"/>
    <property type="evidence" value="ECO:0007669"/>
    <property type="project" value="UniProtKB-SubCell"/>
</dbReference>
<evidence type="ECO:0000256" key="1">
    <source>
        <dbReference type="ARBA" id="ARBA00004141"/>
    </source>
</evidence>
<name>A0A8J6NT39_9BACT</name>
<feature type="transmembrane region" description="Helical" evidence="5">
    <location>
        <begin position="103"/>
        <end position="119"/>
    </location>
</feature>
<dbReference type="InterPro" id="IPR051533">
    <property type="entry name" value="WaaL-like"/>
</dbReference>
<keyword evidence="7" id="KW-0436">Ligase</keyword>
<feature type="transmembrane region" description="Helical" evidence="5">
    <location>
        <begin position="287"/>
        <end position="304"/>
    </location>
</feature>
<comment type="subcellular location">
    <subcellularLocation>
        <location evidence="1">Membrane</location>
        <topology evidence="1">Multi-pass membrane protein</topology>
    </subcellularLocation>
</comment>
<protein>
    <submittedName>
        <fullName evidence="7">O-antigen ligase family protein</fullName>
    </submittedName>
</protein>
<feature type="non-terminal residue" evidence="7">
    <location>
        <position position="1"/>
    </location>
</feature>
<evidence type="ECO:0000256" key="5">
    <source>
        <dbReference type="SAM" id="Phobius"/>
    </source>
</evidence>
<accession>A0A8J6NT39</accession>
<feature type="transmembrane region" description="Helical" evidence="5">
    <location>
        <begin position="218"/>
        <end position="239"/>
    </location>
</feature>
<dbReference type="EMBL" id="JACNJH010000065">
    <property type="protein sequence ID" value="MBC8360103.1"/>
    <property type="molecule type" value="Genomic_DNA"/>
</dbReference>
<dbReference type="Pfam" id="PF04932">
    <property type="entry name" value="Wzy_C"/>
    <property type="match status" value="1"/>
</dbReference>
<dbReference type="AlphaFoldDB" id="A0A8J6NT39"/>
<dbReference type="InterPro" id="IPR007016">
    <property type="entry name" value="O-antigen_ligase-rel_domated"/>
</dbReference>
<evidence type="ECO:0000256" key="2">
    <source>
        <dbReference type="ARBA" id="ARBA00022692"/>
    </source>
</evidence>
<dbReference type="PANTHER" id="PTHR37422">
    <property type="entry name" value="TEICHURONIC ACID BIOSYNTHESIS PROTEIN TUAE"/>
    <property type="match status" value="1"/>
</dbReference>
<comment type="caution">
    <text evidence="7">The sequence shown here is derived from an EMBL/GenBank/DDBJ whole genome shotgun (WGS) entry which is preliminary data.</text>
</comment>
<feature type="domain" description="O-antigen ligase-related" evidence="6">
    <location>
        <begin position="86"/>
        <end position="235"/>
    </location>
</feature>